<feature type="region of interest" description="Disordered" evidence="5">
    <location>
        <begin position="452"/>
        <end position="511"/>
    </location>
</feature>
<feature type="coiled-coil region" evidence="4">
    <location>
        <begin position="640"/>
        <end position="678"/>
    </location>
</feature>
<dbReference type="PANTHER" id="PTHR43531">
    <property type="entry name" value="PROTEIN ICFG"/>
    <property type="match status" value="1"/>
</dbReference>
<evidence type="ECO:0000256" key="6">
    <source>
        <dbReference type="SAM" id="Phobius"/>
    </source>
</evidence>
<accession>A0ABS5DTX2</accession>
<feature type="transmembrane region" description="Helical" evidence="6">
    <location>
        <begin position="13"/>
        <end position="32"/>
    </location>
</feature>
<dbReference type="SMART" id="SM00283">
    <property type="entry name" value="MA"/>
    <property type="match status" value="1"/>
</dbReference>
<comment type="similarity">
    <text evidence="2">Belongs to the methyl-accepting chemotaxis (MCP) protein family.</text>
</comment>
<dbReference type="SUPFAM" id="SSF55785">
    <property type="entry name" value="PYP-like sensor domain (PAS domain)"/>
    <property type="match status" value="1"/>
</dbReference>
<dbReference type="InterPro" id="IPR004089">
    <property type="entry name" value="MCPsignal_dom"/>
</dbReference>
<dbReference type="PROSITE" id="PS50111">
    <property type="entry name" value="CHEMOTAXIS_TRANSDUC_2"/>
    <property type="match status" value="1"/>
</dbReference>
<feature type="transmembrane region" description="Helical" evidence="6">
    <location>
        <begin position="192"/>
        <end position="215"/>
    </location>
</feature>
<dbReference type="Gene3D" id="1.10.287.950">
    <property type="entry name" value="Methyl-accepting chemotaxis protein"/>
    <property type="match status" value="1"/>
</dbReference>
<comment type="caution">
    <text evidence="10">The sequence shown here is derived from an EMBL/GenBank/DDBJ whole genome shotgun (WGS) entry which is preliminary data.</text>
</comment>
<feature type="region of interest" description="Disordered" evidence="5">
    <location>
        <begin position="682"/>
        <end position="725"/>
    </location>
</feature>
<keyword evidence="4" id="KW-0175">Coiled coil</keyword>
<dbReference type="Proteomes" id="UP000672097">
    <property type="component" value="Unassembled WGS sequence"/>
</dbReference>
<gene>
    <name evidence="10" type="ORF">KAK11_04555</name>
</gene>
<dbReference type="CDD" id="cd06225">
    <property type="entry name" value="HAMP"/>
    <property type="match status" value="1"/>
</dbReference>
<feature type="compositionally biased region" description="Polar residues" evidence="5">
    <location>
        <begin position="483"/>
        <end position="500"/>
    </location>
</feature>
<dbReference type="Pfam" id="PF00015">
    <property type="entry name" value="MCPsignal"/>
    <property type="match status" value="1"/>
</dbReference>
<keyword evidence="11" id="KW-1185">Reference proteome</keyword>
<name>A0ABS5DTX2_9BURK</name>
<dbReference type="Pfam" id="PF12729">
    <property type="entry name" value="4HB_MCP_1"/>
    <property type="match status" value="1"/>
</dbReference>
<dbReference type="InterPro" id="IPR000014">
    <property type="entry name" value="PAS"/>
</dbReference>
<evidence type="ECO:0000259" key="9">
    <source>
        <dbReference type="PROSITE" id="PS50885"/>
    </source>
</evidence>
<dbReference type="PANTHER" id="PTHR43531:SF11">
    <property type="entry name" value="METHYL-ACCEPTING CHEMOTAXIS PROTEIN 3"/>
    <property type="match status" value="1"/>
</dbReference>
<feature type="domain" description="PAS" evidence="8">
    <location>
        <begin position="273"/>
        <end position="315"/>
    </location>
</feature>
<dbReference type="InterPro" id="IPR024478">
    <property type="entry name" value="HlyB_4HB_MCP"/>
</dbReference>
<feature type="domain" description="HAMP" evidence="9">
    <location>
        <begin position="213"/>
        <end position="265"/>
    </location>
</feature>
<evidence type="ECO:0000256" key="4">
    <source>
        <dbReference type="SAM" id="Coils"/>
    </source>
</evidence>
<evidence type="ECO:0000259" key="7">
    <source>
        <dbReference type="PROSITE" id="PS50111"/>
    </source>
</evidence>
<feature type="compositionally biased region" description="Low complexity" evidence="5">
    <location>
        <begin position="689"/>
        <end position="703"/>
    </location>
</feature>
<keyword evidence="1" id="KW-0145">Chemotaxis</keyword>
<dbReference type="CDD" id="cd00130">
    <property type="entry name" value="PAS"/>
    <property type="match status" value="1"/>
</dbReference>
<dbReference type="RefSeq" id="WP_210806713.1">
    <property type="nucleotide sequence ID" value="NZ_JAGQDG010000002.1"/>
</dbReference>
<protein>
    <submittedName>
        <fullName evidence="10">MCP four helix bundle domain-containing protein</fullName>
    </submittedName>
</protein>
<dbReference type="SUPFAM" id="SSF58104">
    <property type="entry name" value="Methyl-accepting chemotaxis protein (MCP) signaling domain"/>
    <property type="match status" value="1"/>
</dbReference>
<feature type="compositionally biased region" description="Low complexity" evidence="5">
    <location>
        <begin position="452"/>
        <end position="482"/>
    </location>
</feature>
<evidence type="ECO:0000259" key="8">
    <source>
        <dbReference type="PROSITE" id="PS50112"/>
    </source>
</evidence>
<dbReference type="InterPro" id="IPR051310">
    <property type="entry name" value="MCP_chemotaxis"/>
</dbReference>
<dbReference type="EMBL" id="JAGQDG010000002">
    <property type="protein sequence ID" value="MBQ0934593.1"/>
    <property type="molecule type" value="Genomic_DNA"/>
</dbReference>
<proteinExistence type="inferred from homology"/>
<evidence type="ECO:0000256" key="1">
    <source>
        <dbReference type="ARBA" id="ARBA00022500"/>
    </source>
</evidence>
<evidence type="ECO:0000256" key="3">
    <source>
        <dbReference type="PROSITE-ProRule" id="PRU00284"/>
    </source>
</evidence>
<organism evidence="10 11">
    <name type="scientific">Ideonella paludis</name>
    <dbReference type="NCBI Taxonomy" id="1233411"/>
    <lineage>
        <taxon>Bacteria</taxon>
        <taxon>Pseudomonadati</taxon>
        <taxon>Pseudomonadota</taxon>
        <taxon>Betaproteobacteria</taxon>
        <taxon>Burkholderiales</taxon>
        <taxon>Sphaerotilaceae</taxon>
        <taxon>Ideonella</taxon>
    </lineage>
</organism>
<sequence>MATQFNFGMGRKLQAVGITIAVLMGGLAAFSWNRLDQVKQLSAETKSERVPFLQDIADIELNVTRSSLQVRHAMLARNDKELQATLEDIGSKKKHIDEVLERIGKRSTEASEREKFATLKASMASFWTIAGQNVSLITAGQKDAAVDALIDKTIPARNKVLVALADKKKSLSEALDSDLAEIDKQAAQMSMLITAMVAFCATVTLVVAWMTAIGLRRRVAVAQRVAELVRDGDLSTEIKDERSDEFSPLMASMKHMQSQLRQRTESTAAAAAENARVKQALDSCSTNVMIADADSNIIYMNQSVTDMLSQNEMELRKALPGFEVRKIIGQSFDNFHRNPAHQRSLLSNLKNTHKVQIKVANLHFSLIANPIFDEHGLRIGTVVEWKDRTGEVAAEAELSSMVKGAADGDFASRLSTEGKDPFFATLGRLFNELVETVSKTIVEVRSAADQLTSASSQVSSTSQSLSQSASEQAASLEETTASLQEMASSVKQNSENASVTDSMASKAAKEAEEGGDAVARTAEAMKSIATKISIIDDIAYQTNLLALNAAIEAARAGEHGKGFAVVAAEVRKLAERSQVAAQEIGELASTSVNLAEKAGNLLSNMVPSINKTSDLVQEISAASSEQASGVSQITSAMDHLNTATQQNASAAEQLSATAEELSAQANQLQELMAFFQVAEDGAARRPGQRSAAKAAPTRSAAKSRPQRAQAAAGDESVNEEAFAPF</sequence>
<dbReference type="PROSITE" id="PS50885">
    <property type="entry name" value="HAMP"/>
    <property type="match status" value="1"/>
</dbReference>
<reference evidence="10 11" key="1">
    <citation type="submission" date="2021-04" db="EMBL/GenBank/DDBJ databases">
        <title>The genome sequence of type strain Ideonella paludis KCTC 32238.</title>
        <authorList>
            <person name="Liu Y."/>
        </authorList>
    </citation>
    <scope>NUCLEOTIDE SEQUENCE [LARGE SCALE GENOMIC DNA]</scope>
    <source>
        <strain evidence="10 11">KCTC 32238</strain>
    </source>
</reference>
<keyword evidence="3" id="KW-0807">Transducer</keyword>
<dbReference type="Gene3D" id="3.30.450.20">
    <property type="entry name" value="PAS domain"/>
    <property type="match status" value="1"/>
</dbReference>
<dbReference type="InterPro" id="IPR035965">
    <property type="entry name" value="PAS-like_dom_sf"/>
</dbReference>
<keyword evidence="6" id="KW-1133">Transmembrane helix</keyword>
<keyword evidence="6" id="KW-0812">Transmembrane</keyword>
<dbReference type="SMART" id="SM00304">
    <property type="entry name" value="HAMP"/>
    <property type="match status" value="2"/>
</dbReference>
<evidence type="ECO:0000256" key="5">
    <source>
        <dbReference type="SAM" id="MobiDB-lite"/>
    </source>
</evidence>
<evidence type="ECO:0000313" key="11">
    <source>
        <dbReference type="Proteomes" id="UP000672097"/>
    </source>
</evidence>
<dbReference type="Pfam" id="PF00672">
    <property type="entry name" value="HAMP"/>
    <property type="match status" value="1"/>
</dbReference>
<evidence type="ECO:0000313" key="10">
    <source>
        <dbReference type="EMBL" id="MBQ0934593.1"/>
    </source>
</evidence>
<dbReference type="Gene3D" id="6.10.340.10">
    <property type="match status" value="1"/>
</dbReference>
<dbReference type="InterPro" id="IPR003660">
    <property type="entry name" value="HAMP_dom"/>
</dbReference>
<keyword evidence="6" id="KW-0472">Membrane</keyword>
<dbReference type="Pfam" id="PF13188">
    <property type="entry name" value="PAS_8"/>
    <property type="match status" value="1"/>
</dbReference>
<feature type="domain" description="Methyl-accepting transducer" evidence="7">
    <location>
        <begin position="447"/>
        <end position="662"/>
    </location>
</feature>
<dbReference type="PROSITE" id="PS50112">
    <property type="entry name" value="PAS"/>
    <property type="match status" value="1"/>
</dbReference>
<dbReference type="SUPFAM" id="SSF158472">
    <property type="entry name" value="HAMP domain-like"/>
    <property type="match status" value="1"/>
</dbReference>
<evidence type="ECO:0000256" key="2">
    <source>
        <dbReference type="ARBA" id="ARBA00029447"/>
    </source>
</evidence>